<dbReference type="PRINTS" id="PR01950">
    <property type="entry name" value="LANCSUPER"/>
</dbReference>
<dbReference type="Gene3D" id="1.50.10.20">
    <property type="match status" value="1"/>
</dbReference>
<dbReference type="InterPro" id="IPR033889">
    <property type="entry name" value="LanC"/>
</dbReference>
<sequence length="411" mass="43442">MSPNPQGTVLDDPCAVPVDPPADPPEGWCHSLGRGVPGVLLLHAARARAGTGAWETVHRWAAAATATPIQEAGGGLFAGAAAVAYALAHANHPGYTAALRILDSHITAVAADRVRAAHDRIDRSELPALAEFDLISGLTGISCYLLHRDPHGEPVRAVLHYLVRLTHPVRPHGLGSAVPGWWTPHDLTDQPSPAMPGGHANLGIAHGITGPLALLATAHRRGVTVPGQTDAIDRICRWLDTWQQSSSTTAWWPGHITADEHRTGRARQDGPARPSWCYGTPGIARALQLAALALDDHARRRTAEDALYGCVTDTRQVAQLTDPSICHGRAGLVLAVNRAAADAATDALAAQLPRLRSRAITRPITDRPPRGRCQPGLLDGATGTALTCDTGLHQGLPEAPWPWDACLLMPG</sequence>
<dbReference type="Proteomes" id="UP000680206">
    <property type="component" value="Unassembled WGS sequence"/>
</dbReference>
<feature type="region of interest" description="Disordered" evidence="1">
    <location>
        <begin position="1"/>
        <end position="21"/>
    </location>
</feature>
<proteinExistence type="predicted"/>
<dbReference type="Pfam" id="PF05147">
    <property type="entry name" value="LANC_like"/>
    <property type="match status" value="1"/>
</dbReference>
<dbReference type="EMBL" id="JAGEPF010000016">
    <property type="protein sequence ID" value="MBO2461204.1"/>
    <property type="molecule type" value="Genomic_DNA"/>
</dbReference>
<dbReference type="SUPFAM" id="SSF158745">
    <property type="entry name" value="LanC-like"/>
    <property type="match status" value="1"/>
</dbReference>
<name>A0ABS3RWR7_9ACTN</name>
<dbReference type="SMART" id="SM01260">
    <property type="entry name" value="LANC_like"/>
    <property type="match status" value="1"/>
</dbReference>
<gene>
    <name evidence="2" type="ORF">J4709_26830</name>
</gene>
<comment type="caution">
    <text evidence="2">The sequence shown here is derived from an EMBL/GenBank/DDBJ whole genome shotgun (WGS) entry which is preliminary data.</text>
</comment>
<organism evidence="2 3">
    <name type="scientific">Actinomadura violacea</name>
    <dbReference type="NCBI Taxonomy" id="2819934"/>
    <lineage>
        <taxon>Bacteria</taxon>
        <taxon>Bacillati</taxon>
        <taxon>Actinomycetota</taxon>
        <taxon>Actinomycetes</taxon>
        <taxon>Streptosporangiales</taxon>
        <taxon>Thermomonosporaceae</taxon>
        <taxon>Actinomadura</taxon>
    </lineage>
</organism>
<evidence type="ECO:0000256" key="1">
    <source>
        <dbReference type="SAM" id="MobiDB-lite"/>
    </source>
</evidence>
<evidence type="ECO:0000313" key="2">
    <source>
        <dbReference type="EMBL" id="MBO2461204.1"/>
    </source>
</evidence>
<accession>A0ABS3RWR7</accession>
<evidence type="ECO:0000313" key="3">
    <source>
        <dbReference type="Proteomes" id="UP000680206"/>
    </source>
</evidence>
<dbReference type="PRINTS" id="PR01955">
    <property type="entry name" value="LANCFRANKIA"/>
</dbReference>
<dbReference type="InterPro" id="IPR007822">
    <property type="entry name" value="LANC-like"/>
</dbReference>
<keyword evidence="3" id="KW-1185">Reference proteome</keyword>
<reference evidence="2 3" key="1">
    <citation type="submission" date="2021-03" db="EMBL/GenBank/DDBJ databases">
        <title>Actinomadura violae sp. nov., isolated from lichen in Thailand.</title>
        <authorList>
            <person name="Kanchanasin P."/>
            <person name="Saeng-In P."/>
            <person name="Phongsopitanun W."/>
            <person name="Yuki M."/>
            <person name="Kudo T."/>
            <person name="Ohkuma M."/>
            <person name="Tanasupawat S."/>
        </authorList>
    </citation>
    <scope>NUCLEOTIDE SEQUENCE [LARGE SCALE GENOMIC DNA]</scope>
    <source>
        <strain evidence="2 3">LCR2-06</strain>
    </source>
</reference>
<dbReference type="RefSeq" id="WP_208244565.1">
    <property type="nucleotide sequence ID" value="NZ_JAGEPF010000016.1"/>
</dbReference>
<protein>
    <submittedName>
        <fullName evidence="2">Lanthionine synthetase C family protein</fullName>
    </submittedName>
</protein>
<dbReference type="CDD" id="cd04793">
    <property type="entry name" value="LanC"/>
    <property type="match status" value="1"/>
</dbReference>